<dbReference type="Pfam" id="PF00753">
    <property type="entry name" value="Lactamase_B"/>
    <property type="match status" value="1"/>
</dbReference>
<feature type="compositionally biased region" description="Basic and acidic residues" evidence="1">
    <location>
        <begin position="194"/>
        <end position="204"/>
    </location>
</feature>
<dbReference type="PANTHER" id="PTHR30619:SF1">
    <property type="entry name" value="RECOMBINATION PROTEIN 2"/>
    <property type="match status" value="1"/>
</dbReference>
<dbReference type="Gene3D" id="3.60.15.10">
    <property type="entry name" value="Ribonuclease Z/Hydroxyacylglutathione hydrolase-like"/>
    <property type="match status" value="1"/>
</dbReference>
<reference evidence="4" key="1">
    <citation type="submission" date="2024-05" db="EMBL/GenBank/DDBJ databases">
        <title>Planctomycetes of the genus Singulisphaera possess chitinolytic capabilities.</title>
        <authorList>
            <person name="Ivanova A."/>
        </authorList>
    </citation>
    <scope>NUCLEOTIDE SEQUENCE</scope>
    <source>
        <strain evidence="4">Ch08T</strain>
    </source>
</reference>
<feature type="domain" description="Metallo-beta-lactamase" evidence="3">
    <location>
        <begin position="38"/>
        <end position="133"/>
    </location>
</feature>
<dbReference type="PANTHER" id="PTHR30619">
    <property type="entry name" value="DNA INTERNALIZATION/COMPETENCE PROTEIN COMEC/REC2"/>
    <property type="match status" value="1"/>
</dbReference>
<feature type="chain" id="PRO_5043783841" evidence="2">
    <location>
        <begin position="25"/>
        <end position="356"/>
    </location>
</feature>
<dbReference type="EMBL" id="CP155447">
    <property type="protein sequence ID" value="XBH00692.1"/>
    <property type="molecule type" value="Genomic_DNA"/>
</dbReference>
<feature type="compositionally biased region" description="Polar residues" evidence="1">
    <location>
        <begin position="179"/>
        <end position="189"/>
    </location>
</feature>
<accession>A0AAU7C6V0</accession>
<feature type="signal peptide" evidence="2">
    <location>
        <begin position="1"/>
        <end position="24"/>
    </location>
</feature>
<evidence type="ECO:0000313" key="4">
    <source>
        <dbReference type="EMBL" id="XBH00692.1"/>
    </source>
</evidence>
<dbReference type="InterPro" id="IPR036866">
    <property type="entry name" value="RibonucZ/Hydroxyglut_hydro"/>
</dbReference>
<gene>
    <name evidence="4" type="ORF">V5E97_20270</name>
</gene>
<protein>
    <submittedName>
        <fullName evidence="4">MBL fold metallo-hydrolase</fullName>
    </submittedName>
</protein>
<organism evidence="4">
    <name type="scientific">Singulisphaera sp. Ch08</name>
    <dbReference type="NCBI Taxonomy" id="3120278"/>
    <lineage>
        <taxon>Bacteria</taxon>
        <taxon>Pseudomonadati</taxon>
        <taxon>Planctomycetota</taxon>
        <taxon>Planctomycetia</taxon>
        <taxon>Isosphaerales</taxon>
        <taxon>Isosphaeraceae</taxon>
        <taxon>Singulisphaera</taxon>
    </lineage>
</organism>
<name>A0AAU7C6V0_9BACT</name>
<evidence type="ECO:0000256" key="2">
    <source>
        <dbReference type="SAM" id="SignalP"/>
    </source>
</evidence>
<dbReference type="AlphaFoldDB" id="A0AAU7C6V0"/>
<keyword evidence="2" id="KW-0732">Signal</keyword>
<dbReference type="RefSeq" id="WP_406693362.1">
    <property type="nucleotide sequence ID" value="NZ_CP155447.1"/>
</dbReference>
<dbReference type="InterPro" id="IPR001279">
    <property type="entry name" value="Metallo-B-lactamas"/>
</dbReference>
<sequence>MAVALRCLLLLPALLLCCGAGAPAADGGLDIYFIDVMGGASTLIVTPEKESILTDSGWAGFDDRDPKRIVHALKDVAGCDHLDHLITTHWHGDHFGGVAGVAKLVEIKRFWDHGLPEDNDPDLDFSDGPKPGTPLITAYRTLSEGKRKALRPGDRLPIRGLLETLVVASAGKVIGGPSAPTSQSKSNPNCAELPPEKSPGDRSDNSNSLAVRYRFGNFDFLDCGDLTWNHEAELVCPTNRIGSIDLFRVTKHGFDTSNNPVFLKTIAPTVAVMNNGPRKGGSPGTIHRLKEVPSIRDVFALHKNEATGPEDNADPKLTANRDPGGGEFIHVHVAPDGSKFTVRIGKDGPTRTYDSK</sequence>
<dbReference type="InterPro" id="IPR052159">
    <property type="entry name" value="Competence_DNA_uptake"/>
</dbReference>
<proteinExistence type="predicted"/>
<feature type="region of interest" description="Disordered" evidence="1">
    <location>
        <begin position="176"/>
        <end position="205"/>
    </location>
</feature>
<evidence type="ECO:0000256" key="1">
    <source>
        <dbReference type="SAM" id="MobiDB-lite"/>
    </source>
</evidence>
<evidence type="ECO:0000259" key="3">
    <source>
        <dbReference type="Pfam" id="PF00753"/>
    </source>
</evidence>
<dbReference type="SUPFAM" id="SSF56281">
    <property type="entry name" value="Metallo-hydrolase/oxidoreductase"/>
    <property type="match status" value="1"/>
</dbReference>